<evidence type="ECO:0000256" key="1">
    <source>
        <dbReference type="ARBA" id="ARBA00004606"/>
    </source>
</evidence>
<dbReference type="PANTHER" id="PTHR12270:SF25">
    <property type="entry name" value="GLYCOSYLTRANSFERASE-LIKE PROTEIN LARGE"/>
    <property type="match status" value="1"/>
</dbReference>
<evidence type="ECO:0000256" key="6">
    <source>
        <dbReference type="ARBA" id="ARBA00023180"/>
    </source>
</evidence>
<evidence type="ECO:0000256" key="8">
    <source>
        <dbReference type="SAM" id="Phobius"/>
    </source>
</evidence>
<dbReference type="GO" id="GO:0016020">
    <property type="term" value="C:membrane"/>
    <property type="evidence" value="ECO:0007669"/>
    <property type="project" value="UniProtKB-SubCell"/>
</dbReference>
<keyword evidence="6" id="KW-0325">Glycoprotein</keyword>
<dbReference type="Pfam" id="PF13896">
    <property type="entry name" value="Glyco_transf_49"/>
    <property type="match status" value="2"/>
</dbReference>
<evidence type="ECO:0000256" key="5">
    <source>
        <dbReference type="ARBA" id="ARBA00023136"/>
    </source>
</evidence>
<dbReference type="Proteomes" id="UP000807353">
    <property type="component" value="Unassembled WGS sequence"/>
</dbReference>
<gene>
    <name evidence="9" type="ORF">BDZ94DRAFT_1344219</name>
</gene>
<feature type="region of interest" description="Disordered" evidence="7">
    <location>
        <begin position="433"/>
        <end position="453"/>
    </location>
</feature>
<organism evidence="9 10">
    <name type="scientific">Collybia nuda</name>
    <dbReference type="NCBI Taxonomy" id="64659"/>
    <lineage>
        <taxon>Eukaryota</taxon>
        <taxon>Fungi</taxon>
        <taxon>Dikarya</taxon>
        <taxon>Basidiomycota</taxon>
        <taxon>Agaricomycotina</taxon>
        <taxon>Agaricomycetes</taxon>
        <taxon>Agaricomycetidae</taxon>
        <taxon>Agaricales</taxon>
        <taxon>Tricholomatineae</taxon>
        <taxon>Clitocybaceae</taxon>
        <taxon>Collybia</taxon>
    </lineage>
</organism>
<name>A0A9P5XTW1_9AGAR</name>
<evidence type="ECO:0000256" key="2">
    <source>
        <dbReference type="ARBA" id="ARBA00022692"/>
    </source>
</evidence>
<reference evidence="9" key="1">
    <citation type="submission" date="2020-11" db="EMBL/GenBank/DDBJ databases">
        <authorList>
            <consortium name="DOE Joint Genome Institute"/>
            <person name="Ahrendt S."/>
            <person name="Riley R."/>
            <person name="Andreopoulos W."/>
            <person name="Labutti K."/>
            <person name="Pangilinan J."/>
            <person name="Ruiz-Duenas F.J."/>
            <person name="Barrasa J.M."/>
            <person name="Sanchez-Garcia M."/>
            <person name="Camarero S."/>
            <person name="Miyauchi S."/>
            <person name="Serrano A."/>
            <person name="Linde D."/>
            <person name="Babiker R."/>
            <person name="Drula E."/>
            <person name="Ayuso-Fernandez I."/>
            <person name="Pacheco R."/>
            <person name="Padilla G."/>
            <person name="Ferreira P."/>
            <person name="Barriuso J."/>
            <person name="Kellner H."/>
            <person name="Castanera R."/>
            <person name="Alfaro M."/>
            <person name="Ramirez L."/>
            <person name="Pisabarro A.G."/>
            <person name="Kuo A."/>
            <person name="Tritt A."/>
            <person name="Lipzen A."/>
            <person name="He G."/>
            <person name="Yan M."/>
            <person name="Ng V."/>
            <person name="Cullen D."/>
            <person name="Martin F."/>
            <person name="Rosso M.-N."/>
            <person name="Henrissat B."/>
            <person name="Hibbett D."/>
            <person name="Martinez A.T."/>
            <person name="Grigoriev I.V."/>
        </authorList>
    </citation>
    <scope>NUCLEOTIDE SEQUENCE</scope>
    <source>
        <strain evidence="9">CBS 247.69</strain>
    </source>
</reference>
<accession>A0A9P5XTW1</accession>
<comment type="subcellular location">
    <subcellularLocation>
        <location evidence="1">Membrane</location>
        <topology evidence="1">Single-pass type II membrane protein</topology>
    </subcellularLocation>
</comment>
<feature type="transmembrane region" description="Helical" evidence="8">
    <location>
        <begin position="12"/>
        <end position="32"/>
    </location>
</feature>
<keyword evidence="3" id="KW-0735">Signal-anchor</keyword>
<keyword evidence="5 8" id="KW-0472">Membrane</keyword>
<proteinExistence type="predicted"/>
<protein>
    <submittedName>
        <fullName evidence="9">Glycosyl-transferase for dystroglycan-domain-containing protein</fullName>
    </submittedName>
</protein>
<dbReference type="InterPro" id="IPR051292">
    <property type="entry name" value="Xyl/GlcA_transferase"/>
</dbReference>
<dbReference type="GO" id="GO:0035269">
    <property type="term" value="P:protein O-linked glycosylation via mannose"/>
    <property type="evidence" value="ECO:0007669"/>
    <property type="project" value="TreeGrafter"/>
</dbReference>
<dbReference type="PANTHER" id="PTHR12270">
    <property type="entry name" value="GLYCOSYLTRANSFERASE-RELATED"/>
    <property type="match status" value="1"/>
</dbReference>
<comment type="caution">
    <text evidence="9">The sequence shown here is derived from an EMBL/GenBank/DDBJ whole genome shotgun (WGS) entry which is preliminary data.</text>
</comment>
<evidence type="ECO:0000313" key="10">
    <source>
        <dbReference type="Proteomes" id="UP000807353"/>
    </source>
</evidence>
<dbReference type="OrthoDB" id="411524at2759"/>
<dbReference type="GO" id="GO:0015020">
    <property type="term" value="F:glucuronosyltransferase activity"/>
    <property type="evidence" value="ECO:0007669"/>
    <property type="project" value="TreeGrafter"/>
</dbReference>
<keyword evidence="10" id="KW-1185">Reference proteome</keyword>
<dbReference type="EMBL" id="MU150395">
    <property type="protein sequence ID" value="KAF9456934.1"/>
    <property type="molecule type" value="Genomic_DNA"/>
</dbReference>
<dbReference type="InterPro" id="IPR029044">
    <property type="entry name" value="Nucleotide-diphossugar_trans"/>
</dbReference>
<evidence type="ECO:0000256" key="7">
    <source>
        <dbReference type="SAM" id="MobiDB-lite"/>
    </source>
</evidence>
<evidence type="ECO:0000256" key="3">
    <source>
        <dbReference type="ARBA" id="ARBA00022968"/>
    </source>
</evidence>
<evidence type="ECO:0000256" key="4">
    <source>
        <dbReference type="ARBA" id="ARBA00022989"/>
    </source>
</evidence>
<dbReference type="SUPFAM" id="SSF53448">
    <property type="entry name" value="Nucleotide-diphospho-sugar transferases"/>
    <property type="match status" value="1"/>
</dbReference>
<keyword evidence="4 8" id="KW-1133">Transmembrane helix</keyword>
<dbReference type="GO" id="GO:0042285">
    <property type="term" value="F:xylosyltransferase activity"/>
    <property type="evidence" value="ECO:0007669"/>
    <property type="project" value="TreeGrafter"/>
</dbReference>
<evidence type="ECO:0000313" key="9">
    <source>
        <dbReference type="EMBL" id="KAF9456934.1"/>
    </source>
</evidence>
<keyword evidence="2 8" id="KW-0812">Transmembrane</keyword>
<dbReference type="AlphaFoldDB" id="A0A9P5XTW1"/>
<sequence length="453" mass="52367">MRFLNRSLRTVQLFTFLYVIVAVLYASHFFLISPLCTGLSFLFNHSLLPWYIWTPSLTDVSPSIQSSVVEWKSLEISLEYNLGYSQPFLIDGGLFLSKTLSCSMQPSRTIPYFYRANGTFDPDDITIATLITSNRFQVFRRLVERYQGPISVTIHVHNSPTHMQNLLESLHTLYTSSETMTTYVDVHLVIDSFDRQFNTWRNISRLFARTNFVLMLDIDFYICTDFRAAMRRSKSVMNKLREGAAFVIPAFEYVNYAAGVDQSAFPQDKQELLALVKSKRIRMFHASWGPGHNSTDYKKYYTASTGDIYKVTQYQSAYEPYVVFLKEGPPWCNERFIGYGGNKAACLFEMYLSGVSFYVLADHFIVHQNHLYEENVRKNERRYNRKVYLEFKEEMCLRYLKKYHTSGLPNGAQGLNAYHECKGIKNVERLTAEVSPPSPSDAASSSEYQILKS</sequence>